<dbReference type="InterPro" id="IPR036390">
    <property type="entry name" value="WH_DNA-bd_sf"/>
</dbReference>
<accession>A0A120FG51</accession>
<dbReference type="AlphaFoldDB" id="A0A120FG51"/>
<dbReference type="EMBL" id="LNCD01000124">
    <property type="protein sequence ID" value="KWV43777.1"/>
    <property type="molecule type" value="Genomic_DNA"/>
</dbReference>
<dbReference type="PRINTS" id="PR00598">
    <property type="entry name" value="HTHMARR"/>
</dbReference>
<dbReference type="Proteomes" id="UP000068164">
    <property type="component" value="Unassembled WGS sequence"/>
</dbReference>
<evidence type="ECO:0000259" key="5">
    <source>
        <dbReference type="PROSITE" id="PS50995"/>
    </source>
</evidence>
<organism evidence="6 7">
    <name type="scientific">Rhizobium altiplani</name>
    <dbReference type="NCBI Taxonomy" id="1864509"/>
    <lineage>
        <taxon>Bacteria</taxon>
        <taxon>Pseudomonadati</taxon>
        <taxon>Pseudomonadota</taxon>
        <taxon>Alphaproteobacteria</taxon>
        <taxon>Hyphomicrobiales</taxon>
        <taxon>Rhizobiaceae</taxon>
        <taxon>Rhizobium/Agrobacterium group</taxon>
        <taxon>Rhizobium</taxon>
    </lineage>
</organism>
<evidence type="ECO:0000256" key="1">
    <source>
        <dbReference type="ARBA" id="ARBA00023015"/>
    </source>
</evidence>
<evidence type="ECO:0000313" key="6">
    <source>
        <dbReference type="EMBL" id="KWV43777.1"/>
    </source>
</evidence>
<dbReference type="InterPro" id="IPR000835">
    <property type="entry name" value="HTH_MarR-typ"/>
</dbReference>
<keyword evidence="1" id="KW-0805">Transcription regulation</keyword>
<evidence type="ECO:0000256" key="2">
    <source>
        <dbReference type="ARBA" id="ARBA00023125"/>
    </source>
</evidence>
<dbReference type="PANTHER" id="PTHR42756">
    <property type="entry name" value="TRANSCRIPTIONAL REGULATOR, MARR"/>
    <property type="match status" value="1"/>
</dbReference>
<sequence length="190" mass="20677">MFRLPCKARDAQHGKVKGIAMGKKHKDGKKQKSKKKDQTEYTVVDLSPALTQAARSMRTVLSRNLLESGLYAGQDGVILLLAETDGMTAGGLAQKLGVKAPTMTRTIGRMEAQGFLERKPDADDARLTKVYLTELGRGSVKAIEMASSACDSMATQEFSEKEIRNLVRLLKAIDGNLQSAAIPLDEPEEI</sequence>
<keyword evidence="7" id="KW-1185">Reference proteome</keyword>
<gene>
    <name evidence="6" type="ORF">AS026_19040</name>
</gene>
<dbReference type="SMART" id="SM00347">
    <property type="entry name" value="HTH_MARR"/>
    <property type="match status" value="1"/>
</dbReference>
<comment type="caution">
    <text evidence="6">The sequence shown here is derived from an EMBL/GenBank/DDBJ whole genome shotgun (WGS) entry which is preliminary data.</text>
</comment>
<evidence type="ECO:0000256" key="4">
    <source>
        <dbReference type="SAM" id="MobiDB-lite"/>
    </source>
</evidence>
<dbReference type="InterPro" id="IPR036388">
    <property type="entry name" value="WH-like_DNA-bd_sf"/>
</dbReference>
<protein>
    <submittedName>
        <fullName evidence="6">MarR family transcriptional regulator</fullName>
    </submittedName>
</protein>
<feature type="region of interest" description="Disordered" evidence="4">
    <location>
        <begin position="1"/>
        <end position="40"/>
    </location>
</feature>
<dbReference type="Pfam" id="PF01047">
    <property type="entry name" value="MarR"/>
    <property type="match status" value="1"/>
</dbReference>
<name>A0A120FG51_9HYPH</name>
<evidence type="ECO:0000313" key="7">
    <source>
        <dbReference type="Proteomes" id="UP000068164"/>
    </source>
</evidence>
<reference evidence="6 7" key="1">
    <citation type="submission" date="2015-11" db="EMBL/GenBank/DDBJ databases">
        <title>Draft Genome Sequence of the Strain BR 10423 (Rhizobium sp.) isolated from nodules of Mimosa pudica.</title>
        <authorList>
            <person name="Barauna A.C."/>
            <person name="Zilli J.E."/>
            <person name="Simoes-Araujo J.L."/>
            <person name="Reis V.M."/>
            <person name="James E.K."/>
            <person name="Reis F.B.Jr."/>
            <person name="Rouws L.F."/>
            <person name="Passos S.R."/>
            <person name="Gois S.R."/>
        </authorList>
    </citation>
    <scope>NUCLEOTIDE SEQUENCE [LARGE SCALE GENOMIC DNA]</scope>
    <source>
        <strain evidence="6 7">BR10423</strain>
    </source>
</reference>
<keyword evidence="3" id="KW-0804">Transcription</keyword>
<proteinExistence type="predicted"/>
<dbReference type="SUPFAM" id="SSF46785">
    <property type="entry name" value="Winged helix' DNA-binding domain"/>
    <property type="match status" value="1"/>
</dbReference>
<feature type="compositionally biased region" description="Basic residues" evidence="4">
    <location>
        <begin position="22"/>
        <end position="35"/>
    </location>
</feature>
<evidence type="ECO:0000256" key="3">
    <source>
        <dbReference type="ARBA" id="ARBA00023163"/>
    </source>
</evidence>
<dbReference type="PROSITE" id="PS50995">
    <property type="entry name" value="HTH_MARR_2"/>
    <property type="match status" value="1"/>
</dbReference>
<keyword evidence="2" id="KW-0238">DNA-binding</keyword>
<dbReference type="PANTHER" id="PTHR42756:SF1">
    <property type="entry name" value="TRANSCRIPTIONAL REPRESSOR OF EMRAB OPERON"/>
    <property type="match status" value="1"/>
</dbReference>
<dbReference type="Gene3D" id="1.10.10.10">
    <property type="entry name" value="Winged helix-like DNA-binding domain superfamily/Winged helix DNA-binding domain"/>
    <property type="match status" value="1"/>
</dbReference>
<dbReference type="GO" id="GO:0003677">
    <property type="term" value="F:DNA binding"/>
    <property type="evidence" value="ECO:0007669"/>
    <property type="project" value="UniProtKB-KW"/>
</dbReference>
<dbReference type="GO" id="GO:0003700">
    <property type="term" value="F:DNA-binding transcription factor activity"/>
    <property type="evidence" value="ECO:0007669"/>
    <property type="project" value="InterPro"/>
</dbReference>
<feature type="domain" description="HTH marR-type" evidence="5">
    <location>
        <begin position="43"/>
        <end position="175"/>
    </location>
</feature>